<dbReference type="PANTHER" id="PTHR13420:SF7">
    <property type="entry name" value="UPF0235 PROTEIN C15ORF40"/>
    <property type="match status" value="1"/>
</dbReference>
<comment type="similarity">
    <text evidence="1 2">Belongs to the UPF0235 family.</text>
</comment>
<evidence type="ECO:0000313" key="4">
    <source>
        <dbReference type="Proteomes" id="UP000215215"/>
    </source>
</evidence>
<evidence type="ECO:0000256" key="2">
    <source>
        <dbReference type="HAMAP-Rule" id="MF_00634"/>
    </source>
</evidence>
<proteinExistence type="inferred from homology"/>
<dbReference type="InterPro" id="IPR003746">
    <property type="entry name" value="DUF167"/>
</dbReference>
<name>A0A235BYV3_UNCW3</name>
<sequence>MRITVRVIPRARKRDIKKQPDGSYKIKVLSPPIDGRANSEVIDVIAKEYGVKRSKVKIISGEKRREKVVEIQVR</sequence>
<organism evidence="3 4">
    <name type="scientific">candidate division WOR-3 bacterium JGI_Cruoil_03_44_89</name>
    <dbReference type="NCBI Taxonomy" id="1973748"/>
    <lineage>
        <taxon>Bacteria</taxon>
        <taxon>Bacteria division WOR-3</taxon>
    </lineage>
</organism>
<evidence type="ECO:0000313" key="3">
    <source>
        <dbReference type="EMBL" id="OYD17339.1"/>
    </source>
</evidence>
<dbReference type="SMART" id="SM01152">
    <property type="entry name" value="DUF167"/>
    <property type="match status" value="1"/>
</dbReference>
<gene>
    <name evidence="3" type="ORF">CH333_01130</name>
</gene>
<reference evidence="3 4" key="1">
    <citation type="submission" date="2017-07" db="EMBL/GenBank/DDBJ databases">
        <title>Recovery of genomes from metagenomes via a dereplication, aggregation, and scoring strategy.</title>
        <authorList>
            <person name="Sieber C.M."/>
            <person name="Probst A.J."/>
            <person name="Sharrar A."/>
            <person name="Thomas B.C."/>
            <person name="Hess M."/>
            <person name="Tringe S.G."/>
            <person name="Banfield J.F."/>
        </authorList>
    </citation>
    <scope>NUCLEOTIDE SEQUENCE [LARGE SCALE GENOMIC DNA]</scope>
    <source>
        <strain evidence="3">JGI_Cruoil_03_44_89</strain>
    </source>
</reference>
<dbReference type="Pfam" id="PF02594">
    <property type="entry name" value="DUF167"/>
    <property type="match status" value="1"/>
</dbReference>
<dbReference type="HAMAP" id="MF_00634">
    <property type="entry name" value="UPF0235"/>
    <property type="match status" value="1"/>
</dbReference>
<dbReference type="GO" id="GO:0005737">
    <property type="term" value="C:cytoplasm"/>
    <property type="evidence" value="ECO:0007669"/>
    <property type="project" value="TreeGrafter"/>
</dbReference>
<dbReference type="NCBIfam" id="TIGR00251">
    <property type="entry name" value="DUF167 family protein"/>
    <property type="match status" value="1"/>
</dbReference>
<protein>
    <recommendedName>
        <fullName evidence="2">UPF0235 protein CH333_01130</fullName>
    </recommendedName>
</protein>
<comment type="caution">
    <text evidence="3">The sequence shown here is derived from an EMBL/GenBank/DDBJ whole genome shotgun (WGS) entry which is preliminary data.</text>
</comment>
<dbReference type="Proteomes" id="UP000215215">
    <property type="component" value="Unassembled WGS sequence"/>
</dbReference>
<dbReference type="InterPro" id="IPR036591">
    <property type="entry name" value="YggU-like_sf"/>
</dbReference>
<dbReference type="PANTHER" id="PTHR13420">
    <property type="entry name" value="UPF0235 PROTEIN C15ORF40"/>
    <property type="match status" value="1"/>
</dbReference>
<dbReference type="Gene3D" id="3.30.1200.10">
    <property type="entry name" value="YggU-like"/>
    <property type="match status" value="1"/>
</dbReference>
<accession>A0A235BYV3</accession>
<dbReference type="AlphaFoldDB" id="A0A235BYV3"/>
<evidence type="ECO:0000256" key="1">
    <source>
        <dbReference type="ARBA" id="ARBA00010364"/>
    </source>
</evidence>
<dbReference type="EMBL" id="NOZQ01000023">
    <property type="protein sequence ID" value="OYD17339.1"/>
    <property type="molecule type" value="Genomic_DNA"/>
</dbReference>
<dbReference type="SUPFAM" id="SSF69786">
    <property type="entry name" value="YggU-like"/>
    <property type="match status" value="1"/>
</dbReference>